<dbReference type="EMBL" id="AWEZ01000044">
    <property type="protein sequence ID" value="ERL08469.1"/>
    <property type="molecule type" value="Genomic_DNA"/>
</dbReference>
<comment type="caution">
    <text evidence="1">The sequence shown here is derived from an EMBL/GenBank/DDBJ whole genome shotgun (WGS) entry which is preliminary data.</text>
</comment>
<evidence type="ECO:0000313" key="1">
    <source>
        <dbReference type="EMBL" id="ERL08469.1"/>
    </source>
</evidence>
<protein>
    <submittedName>
        <fullName evidence="1">Uncharacterized protein</fullName>
    </submittedName>
</protein>
<keyword evidence="2" id="KW-1185">Reference proteome</keyword>
<organism evidence="1 2">
    <name type="scientific">Olsenella profusa F0195</name>
    <dbReference type="NCBI Taxonomy" id="1125712"/>
    <lineage>
        <taxon>Bacteria</taxon>
        <taxon>Bacillati</taxon>
        <taxon>Actinomycetota</taxon>
        <taxon>Coriobacteriia</taxon>
        <taxon>Coriobacteriales</taxon>
        <taxon>Atopobiaceae</taxon>
        <taxon>Olsenella</taxon>
    </lineage>
</organism>
<dbReference type="Proteomes" id="UP000016638">
    <property type="component" value="Unassembled WGS sequence"/>
</dbReference>
<proteinExistence type="predicted"/>
<dbReference type="AlphaFoldDB" id="U2T5Y4"/>
<evidence type="ECO:0000313" key="2">
    <source>
        <dbReference type="Proteomes" id="UP000016638"/>
    </source>
</evidence>
<gene>
    <name evidence="1" type="ORF">HMPREF1316_1991</name>
</gene>
<name>U2T5Y4_9ACTN</name>
<accession>U2T5Y4</accession>
<dbReference type="PATRIC" id="fig|1125712.3.peg.1107"/>
<reference evidence="1 2" key="1">
    <citation type="submission" date="2013-08" db="EMBL/GenBank/DDBJ databases">
        <authorList>
            <person name="Durkin A.S."/>
            <person name="Haft D.R."/>
            <person name="McCorrison J."/>
            <person name="Torralba M."/>
            <person name="Gillis M."/>
            <person name="Haft D.H."/>
            <person name="Methe B."/>
            <person name="Sutton G."/>
            <person name="Nelson K.E."/>
        </authorList>
    </citation>
    <scope>NUCLEOTIDE SEQUENCE [LARGE SCALE GENOMIC DNA]</scope>
    <source>
        <strain evidence="1 2">F0195</strain>
    </source>
</reference>
<sequence>MDEDFYQTRITIDEVASYGEWSWHVLAREVWGDRSHA</sequence>